<gene>
    <name evidence="3" type="ORF">NCTC10172_01323</name>
</gene>
<evidence type="ECO:0000256" key="1">
    <source>
        <dbReference type="ARBA" id="ARBA00003238"/>
    </source>
</evidence>
<dbReference type="Gene3D" id="3.30.1180.10">
    <property type="match status" value="1"/>
</dbReference>
<dbReference type="NCBIfam" id="TIGR00762">
    <property type="entry name" value="DegV"/>
    <property type="match status" value="1"/>
</dbReference>
<name>A0A449BLD3_9MOLU</name>
<evidence type="ECO:0000313" key="4">
    <source>
        <dbReference type="Proteomes" id="UP000290909"/>
    </source>
</evidence>
<dbReference type="Gene3D" id="3.40.50.10440">
    <property type="entry name" value="Dihydroxyacetone kinase, domain 1"/>
    <property type="match status" value="1"/>
</dbReference>
<dbReference type="EMBL" id="LR215050">
    <property type="protein sequence ID" value="VEU83248.1"/>
    <property type="molecule type" value="Genomic_DNA"/>
</dbReference>
<dbReference type="InterPro" id="IPR003797">
    <property type="entry name" value="DegV"/>
</dbReference>
<dbReference type="PROSITE" id="PS51482">
    <property type="entry name" value="DEGV"/>
    <property type="match status" value="1"/>
</dbReference>
<sequence length="293" mass="32138">MSNYIITTSSPADLTNEFLNERNIPYVSFTFELNNETYKDDLGKTISADAFYAAMRKGASTKTSQVNAEAYVNFFTPFLEKGLDIIHIELSSGLSGSINSARIAKEILLETFPNRKIALIDSLSASAGLGLLVDKASELQNEGYAYLDLVNYLETNKLKLNHWFYSTDLSYYVKGGRISSTAGFVGSILSLCPVLNVDDNGKLIPKFKVIGKKRAINKVVEQMMDLAKDGINYNGKCFISHADCIEDAKTVASKIEANFPLLNGKVEIFNVGSTIGSHTGPGTLALFFFGENR</sequence>
<dbReference type="Proteomes" id="UP000290909">
    <property type="component" value="Chromosome"/>
</dbReference>
<protein>
    <submittedName>
        <fullName evidence="3">DegV domain-containing protein SAV1425</fullName>
    </submittedName>
</protein>
<dbReference type="GO" id="GO:0008289">
    <property type="term" value="F:lipid binding"/>
    <property type="evidence" value="ECO:0007669"/>
    <property type="project" value="UniProtKB-KW"/>
</dbReference>
<dbReference type="RefSeq" id="WP_035368726.1">
    <property type="nucleotide sequence ID" value="NZ_LR215050.1"/>
</dbReference>
<proteinExistence type="predicted"/>
<dbReference type="STRING" id="1408416.GCA_000702765_00486"/>
<dbReference type="PANTHER" id="PTHR33434:SF3">
    <property type="entry name" value="DEGV DOMAIN-CONTAINING PROTEIN YITS"/>
    <property type="match status" value="1"/>
</dbReference>
<dbReference type="Gene3D" id="2.20.28.50">
    <property type="entry name" value="degv family protein"/>
    <property type="match status" value="1"/>
</dbReference>
<keyword evidence="4" id="KW-1185">Reference proteome</keyword>
<organism evidence="3 4">
    <name type="scientific">Acholeplasma hippikon</name>
    <dbReference type="NCBI Taxonomy" id="264636"/>
    <lineage>
        <taxon>Bacteria</taxon>
        <taxon>Bacillati</taxon>
        <taxon>Mycoplasmatota</taxon>
        <taxon>Mollicutes</taxon>
        <taxon>Acholeplasmatales</taxon>
        <taxon>Acholeplasmataceae</taxon>
        <taxon>Acholeplasma</taxon>
    </lineage>
</organism>
<evidence type="ECO:0000313" key="3">
    <source>
        <dbReference type="EMBL" id="VEU83248.1"/>
    </source>
</evidence>
<dbReference type="AlphaFoldDB" id="A0A449BLD3"/>
<keyword evidence="2" id="KW-0446">Lipid-binding</keyword>
<dbReference type="KEGG" id="ahk:NCTC10172_01323"/>
<dbReference type="InterPro" id="IPR043168">
    <property type="entry name" value="DegV_C"/>
</dbReference>
<comment type="function">
    <text evidence="1">May bind long-chain fatty acids, such as palmitate, and may play a role in lipid transport or fatty acid metabolism.</text>
</comment>
<accession>A0A449BLD3</accession>
<dbReference type="SUPFAM" id="SSF82549">
    <property type="entry name" value="DAK1/DegV-like"/>
    <property type="match status" value="1"/>
</dbReference>
<reference evidence="3 4" key="1">
    <citation type="submission" date="2019-01" db="EMBL/GenBank/DDBJ databases">
        <authorList>
            <consortium name="Pathogen Informatics"/>
        </authorList>
    </citation>
    <scope>NUCLEOTIDE SEQUENCE [LARGE SCALE GENOMIC DNA]</scope>
    <source>
        <strain evidence="3 4">NCTC10172</strain>
    </source>
</reference>
<dbReference type="InterPro" id="IPR050270">
    <property type="entry name" value="DegV_domain_contain"/>
</dbReference>
<evidence type="ECO:0000256" key="2">
    <source>
        <dbReference type="ARBA" id="ARBA00023121"/>
    </source>
</evidence>
<dbReference type="Pfam" id="PF02645">
    <property type="entry name" value="DegV"/>
    <property type="match status" value="1"/>
</dbReference>
<dbReference type="PANTHER" id="PTHR33434">
    <property type="entry name" value="DEGV DOMAIN-CONTAINING PROTEIN DR_1986-RELATED"/>
    <property type="match status" value="1"/>
</dbReference>